<evidence type="ECO:0000313" key="3">
    <source>
        <dbReference type="Proteomes" id="UP000445696"/>
    </source>
</evidence>
<dbReference type="PROSITE" id="PS50404">
    <property type="entry name" value="GST_NTER"/>
    <property type="match status" value="1"/>
</dbReference>
<accession>A0A845MGV4</accession>
<protein>
    <recommendedName>
        <fullName evidence="1">GST N-terminal domain-containing protein</fullName>
    </recommendedName>
</protein>
<evidence type="ECO:0000259" key="1">
    <source>
        <dbReference type="PROSITE" id="PS50404"/>
    </source>
</evidence>
<organism evidence="2 3">
    <name type="scientific">Sneathiella chungangensis</name>
    <dbReference type="NCBI Taxonomy" id="1418234"/>
    <lineage>
        <taxon>Bacteria</taxon>
        <taxon>Pseudomonadati</taxon>
        <taxon>Pseudomonadota</taxon>
        <taxon>Alphaproteobacteria</taxon>
        <taxon>Sneathiellales</taxon>
        <taxon>Sneathiellaceae</taxon>
        <taxon>Sneathiella</taxon>
    </lineage>
</organism>
<comment type="caution">
    <text evidence="2">The sequence shown here is derived from an EMBL/GenBank/DDBJ whole genome shotgun (WGS) entry which is preliminary data.</text>
</comment>
<dbReference type="CDD" id="cd03057">
    <property type="entry name" value="GST_N_Beta"/>
    <property type="match status" value="1"/>
</dbReference>
<dbReference type="InterPro" id="IPR036249">
    <property type="entry name" value="Thioredoxin-like_sf"/>
</dbReference>
<dbReference type="SFLD" id="SFLDS00019">
    <property type="entry name" value="Glutathione_Transferase_(cytos"/>
    <property type="match status" value="1"/>
</dbReference>
<evidence type="ECO:0000313" key="2">
    <source>
        <dbReference type="EMBL" id="MZR23238.1"/>
    </source>
</evidence>
<dbReference type="Pfam" id="PF14497">
    <property type="entry name" value="GST_C_3"/>
    <property type="match status" value="1"/>
</dbReference>
<dbReference type="InterPro" id="IPR036282">
    <property type="entry name" value="Glutathione-S-Trfase_C_sf"/>
</dbReference>
<dbReference type="PANTHER" id="PTHR44051">
    <property type="entry name" value="GLUTATHIONE S-TRANSFERASE-RELATED"/>
    <property type="match status" value="1"/>
</dbReference>
<dbReference type="EMBL" id="WTVA01000014">
    <property type="protein sequence ID" value="MZR23238.1"/>
    <property type="molecule type" value="Genomic_DNA"/>
</dbReference>
<proteinExistence type="predicted"/>
<dbReference type="SUPFAM" id="SSF47616">
    <property type="entry name" value="GST C-terminal domain-like"/>
    <property type="match status" value="1"/>
</dbReference>
<dbReference type="Pfam" id="PF13409">
    <property type="entry name" value="GST_N_2"/>
    <property type="match status" value="1"/>
</dbReference>
<dbReference type="InterPro" id="IPR004046">
    <property type="entry name" value="GST_C"/>
</dbReference>
<reference evidence="2 3" key="1">
    <citation type="journal article" date="2014" name="Int. J. Syst. Evol. Microbiol.">
        <title>Sneathiella chungangensis sp. nov., isolated from a marine sand, and emended description of the genus Sneathiella.</title>
        <authorList>
            <person name="Siamphan C."/>
            <person name="Kim H."/>
            <person name="Lee J.S."/>
            <person name="Kim W."/>
        </authorList>
    </citation>
    <scope>NUCLEOTIDE SEQUENCE [LARGE SCALE GENOMIC DNA]</scope>
    <source>
        <strain evidence="2 3">KCTC 32476</strain>
    </source>
</reference>
<dbReference type="Gene3D" id="3.40.30.10">
    <property type="entry name" value="Glutaredoxin"/>
    <property type="match status" value="1"/>
</dbReference>
<dbReference type="Proteomes" id="UP000445696">
    <property type="component" value="Unassembled WGS sequence"/>
</dbReference>
<keyword evidence="3" id="KW-1185">Reference proteome</keyword>
<sequence>MENDGPRPTYTLFWEALSGAMVVELVLEEIGASYERRLIDMANGEHLTDNYRTLNPTGQVPALLLPNGDVIGESAAIVLTLGERHPSASLIPSATSAIRPHFLRWLIYLATSPYMTMVQFNHPERFTSISAVHGDLVENAKSRLVSQFEILDGAISGSPYFFQTGFSAVDLYLFMLVNFFPAKSEIFQNCNKLRGLYEAVECRPSTTRIISNHVVT</sequence>
<dbReference type="PANTHER" id="PTHR44051:SF8">
    <property type="entry name" value="GLUTATHIONE S-TRANSFERASE GSTA"/>
    <property type="match status" value="1"/>
</dbReference>
<dbReference type="AlphaFoldDB" id="A0A845MGV4"/>
<name>A0A845MGV4_9PROT</name>
<dbReference type="InterPro" id="IPR040079">
    <property type="entry name" value="Glutathione_S-Trfase"/>
</dbReference>
<feature type="domain" description="GST N-terminal" evidence="1">
    <location>
        <begin position="8"/>
        <end position="89"/>
    </location>
</feature>
<dbReference type="SUPFAM" id="SSF52833">
    <property type="entry name" value="Thioredoxin-like"/>
    <property type="match status" value="1"/>
</dbReference>
<dbReference type="Gene3D" id="1.20.1050.10">
    <property type="match status" value="1"/>
</dbReference>
<dbReference type="InterPro" id="IPR004045">
    <property type="entry name" value="Glutathione_S-Trfase_N"/>
</dbReference>
<gene>
    <name evidence="2" type="ORF">GQF03_12950</name>
</gene>